<dbReference type="InterPro" id="IPR041102">
    <property type="entry name" value="UvrA_inter"/>
</dbReference>
<dbReference type="SUPFAM" id="SSF52540">
    <property type="entry name" value="P-loop containing nucleoside triphosphate hydrolases"/>
    <property type="match status" value="2"/>
</dbReference>
<evidence type="ECO:0000256" key="10">
    <source>
        <dbReference type="ARBA" id="ARBA00022840"/>
    </source>
</evidence>
<dbReference type="FunFam" id="3.40.50.300:FF:000028">
    <property type="entry name" value="UvrABC system protein A"/>
    <property type="match status" value="1"/>
</dbReference>
<keyword evidence="8" id="KW-0863">Zinc-finger</keyword>
<dbReference type="InterPro" id="IPR041552">
    <property type="entry name" value="UvrA_DNA-bd"/>
</dbReference>
<keyword evidence="3" id="KW-0479">Metal-binding</keyword>
<dbReference type="PROSITE" id="PS50893">
    <property type="entry name" value="ABC_TRANSPORTER_2"/>
    <property type="match status" value="1"/>
</dbReference>
<dbReference type="Pfam" id="PF17760">
    <property type="entry name" value="UvrA_inter"/>
    <property type="match status" value="1"/>
</dbReference>
<dbReference type="NCBIfam" id="TIGR00630">
    <property type="entry name" value="uvra"/>
    <property type="match status" value="1"/>
</dbReference>
<evidence type="ECO:0000256" key="12">
    <source>
        <dbReference type="ARBA" id="ARBA00023125"/>
    </source>
</evidence>
<evidence type="ECO:0000313" key="19">
    <source>
        <dbReference type="Proteomes" id="UP000221024"/>
    </source>
</evidence>
<dbReference type="Proteomes" id="UP000221024">
    <property type="component" value="Unassembled WGS sequence"/>
</dbReference>
<dbReference type="GO" id="GO:0004518">
    <property type="term" value="F:nuclease activity"/>
    <property type="evidence" value="ECO:0007669"/>
    <property type="project" value="UniProtKB-KW"/>
</dbReference>
<dbReference type="GO" id="GO:0006289">
    <property type="term" value="P:nucleotide-excision repair"/>
    <property type="evidence" value="ECO:0007669"/>
    <property type="project" value="InterPro"/>
</dbReference>
<dbReference type="Gene3D" id="3.30.190.20">
    <property type="match status" value="1"/>
</dbReference>
<dbReference type="CDD" id="cd03271">
    <property type="entry name" value="ABC_UvrA_II"/>
    <property type="match status" value="1"/>
</dbReference>
<comment type="similarity">
    <text evidence="14">Belongs to the ABC transporter superfamily. UvrA family.</text>
</comment>
<dbReference type="GO" id="GO:0009380">
    <property type="term" value="C:excinuclease repair complex"/>
    <property type="evidence" value="ECO:0007669"/>
    <property type="project" value="InterPro"/>
</dbReference>
<evidence type="ECO:0000259" key="17">
    <source>
        <dbReference type="PROSITE" id="PS50893"/>
    </source>
</evidence>
<protein>
    <recommendedName>
        <fullName evidence="15">UvrABC system protein A</fullName>
    </recommendedName>
    <alternativeName>
        <fullName evidence="16">Excinuclease ABC subunit A</fullName>
    </alternativeName>
</protein>
<dbReference type="Gene3D" id="3.40.50.300">
    <property type="entry name" value="P-loop containing nucleotide triphosphate hydrolases"/>
    <property type="match status" value="3"/>
</dbReference>
<dbReference type="GO" id="GO:0005524">
    <property type="term" value="F:ATP binding"/>
    <property type="evidence" value="ECO:0007669"/>
    <property type="project" value="UniProtKB-KW"/>
</dbReference>
<keyword evidence="4" id="KW-0677">Repeat</keyword>
<evidence type="ECO:0000256" key="7">
    <source>
        <dbReference type="ARBA" id="ARBA00022769"/>
    </source>
</evidence>
<keyword evidence="6" id="KW-0227">DNA damage</keyword>
<proteinExistence type="inferred from homology"/>
<feature type="domain" description="ABC transporter" evidence="17">
    <location>
        <begin position="623"/>
        <end position="966"/>
    </location>
</feature>
<evidence type="ECO:0000256" key="6">
    <source>
        <dbReference type="ARBA" id="ARBA00022763"/>
    </source>
</evidence>
<gene>
    <name evidence="18" type="ORF">CRI93_11385</name>
</gene>
<dbReference type="RefSeq" id="WP_098062762.1">
    <property type="nucleotide sequence ID" value="NZ_PDEP01000010.1"/>
</dbReference>
<evidence type="ECO:0000256" key="5">
    <source>
        <dbReference type="ARBA" id="ARBA00022741"/>
    </source>
</evidence>
<dbReference type="GO" id="GO:0003677">
    <property type="term" value="F:DNA binding"/>
    <property type="evidence" value="ECO:0007669"/>
    <property type="project" value="UniProtKB-KW"/>
</dbReference>
<evidence type="ECO:0000256" key="4">
    <source>
        <dbReference type="ARBA" id="ARBA00022737"/>
    </source>
</evidence>
<dbReference type="EMBL" id="PDEP01000010">
    <property type="protein sequence ID" value="PEN06073.1"/>
    <property type="molecule type" value="Genomic_DNA"/>
</dbReference>
<keyword evidence="2" id="KW-0963">Cytoplasm</keyword>
<dbReference type="PROSITE" id="PS00211">
    <property type="entry name" value="ABC_TRANSPORTER_1"/>
    <property type="match status" value="2"/>
</dbReference>
<dbReference type="InterPro" id="IPR027417">
    <property type="entry name" value="P-loop_NTPase"/>
</dbReference>
<evidence type="ECO:0000256" key="9">
    <source>
        <dbReference type="ARBA" id="ARBA00022833"/>
    </source>
</evidence>
<dbReference type="Gene3D" id="1.20.1580.10">
    <property type="entry name" value="ABC transporter ATPase like domain"/>
    <property type="match status" value="3"/>
</dbReference>
<dbReference type="OrthoDB" id="9809851at2"/>
<keyword evidence="11" id="KW-0267">Excision nuclease</keyword>
<keyword evidence="10" id="KW-0067">ATP-binding</keyword>
<keyword evidence="7" id="KW-0228">DNA excision</keyword>
<organism evidence="18 19">
    <name type="scientific">Longimonas halophila</name>
    <dbReference type="NCBI Taxonomy" id="1469170"/>
    <lineage>
        <taxon>Bacteria</taxon>
        <taxon>Pseudomonadati</taxon>
        <taxon>Rhodothermota</taxon>
        <taxon>Rhodothermia</taxon>
        <taxon>Rhodothermales</taxon>
        <taxon>Salisaetaceae</taxon>
        <taxon>Longimonas</taxon>
    </lineage>
</organism>
<keyword evidence="13" id="KW-0234">DNA repair</keyword>
<dbReference type="InterPro" id="IPR017871">
    <property type="entry name" value="ABC_transporter-like_CS"/>
</dbReference>
<evidence type="ECO:0000256" key="14">
    <source>
        <dbReference type="ARBA" id="ARBA00038000"/>
    </source>
</evidence>
<sequence length="990" mass="109404">MTQHITIRGARENNLQSVDVDIPRNQLVVVTGLSGSGKSSLAFDTIYAEGQRRYMESLSAYARQFLEMMERPDVDHIDGLSPVISIEQKTVGGNPRSTVGTVTEVYDFLRLLYARAATAYSHETGNRMRKQSDDEIIDGILGFPEGTRLMILAPVVKGRKGHYRELFEQTASQGFERFRVDGTMRTYEEGMKLERYETHDIEVVVDRLVVKDGIRPRVGQSVQTALDMGGGTLIGHVVDVQGDAEADVDAGDHLFSRHLVDPETGLSYDEPSPNLFSFNTPYGACQNCDGLGVTNTLDADLMIPDPSKTIAEGGLVPLGKPRDIWIFSQLEAVAEAYDFDFDTPIEDLSDEQRDVILHGAGEEQFDIKYRYKGRAVNYTHRYGGLMQHVQHAYDNTDSSKKRRWAESFMRETTCPTCGGARLNKIARSYCIGEYTIGDLANMDLERLREVVNTLSFDSEQQRTIARPIIKEVHERLDFLVNVGVGYLTLDRTARSLSGGESQRIRLATQVGTQLTGVLYVLDEPSIGLHPRDNERLIRSLQALRDLGNSVLVVEHDREMIEAADYVVDLGPGAGEKGGHLVAEGPPETLTHTSENGTATNGTSGTNDVVVNGEYTGSVTVAYLRGERVIGVPGERRSGSGDVLTLRGATGHNLKGDPLRIPLNTFTCITGVSGSGKSTLINQTLYPILSRHHHNAKTVPLSYESVEGIDHIDKVIEIDQKPIGRTPRSNPATYTKLMDYLRDLFQQLPEAEIRGYGKSRFSFNTKGGRCKKCGGTGTVTLEMNFLPDVKVTCDECNGKRYNEETLEVRYKGHSMADVLDLTVTEALDLFENLPRIQRKLRTLEAVGLGYIRLGQQSTTLSGGEAQRVKLSKELSRPGTGDTLYILDEPTTGMHFEDIRHLLNVLRALVSNGNTVVVIEHNMDVVKQADHIIDLGPEGGQRGGEIVFEGPPEELAQADTYTARYVEEELARAQREDAVVMDLNAFVEEGAA</sequence>
<dbReference type="AlphaFoldDB" id="A0A2H3NMS0"/>
<evidence type="ECO:0000256" key="8">
    <source>
        <dbReference type="ARBA" id="ARBA00022771"/>
    </source>
</evidence>
<dbReference type="Pfam" id="PF17755">
    <property type="entry name" value="UvrA_DNA-bind"/>
    <property type="match status" value="1"/>
</dbReference>
<dbReference type="InterPro" id="IPR003439">
    <property type="entry name" value="ABC_transporter-like_ATP-bd"/>
</dbReference>
<dbReference type="PANTHER" id="PTHR43152">
    <property type="entry name" value="UVRABC SYSTEM PROTEIN A"/>
    <property type="match status" value="1"/>
</dbReference>
<dbReference type="GO" id="GO:0008270">
    <property type="term" value="F:zinc ion binding"/>
    <property type="evidence" value="ECO:0007669"/>
    <property type="project" value="UniProtKB-KW"/>
</dbReference>
<keyword evidence="19" id="KW-1185">Reference proteome</keyword>
<dbReference type="PANTHER" id="PTHR43152:SF3">
    <property type="entry name" value="UVRABC SYSTEM PROTEIN A"/>
    <property type="match status" value="1"/>
</dbReference>
<evidence type="ECO:0000313" key="18">
    <source>
        <dbReference type="EMBL" id="PEN06073.1"/>
    </source>
</evidence>
<keyword evidence="9" id="KW-0862">Zinc</keyword>
<comment type="caution">
    <text evidence="18">The sequence shown here is derived from an EMBL/GenBank/DDBJ whole genome shotgun (WGS) entry which is preliminary data.</text>
</comment>
<evidence type="ECO:0000256" key="13">
    <source>
        <dbReference type="ARBA" id="ARBA00023204"/>
    </source>
</evidence>
<evidence type="ECO:0000256" key="15">
    <source>
        <dbReference type="ARBA" id="ARBA00039316"/>
    </source>
</evidence>
<evidence type="ECO:0000256" key="11">
    <source>
        <dbReference type="ARBA" id="ARBA00022881"/>
    </source>
</evidence>
<dbReference type="GO" id="GO:0005737">
    <property type="term" value="C:cytoplasm"/>
    <property type="evidence" value="ECO:0007669"/>
    <property type="project" value="UniProtKB-SubCell"/>
</dbReference>
<dbReference type="GO" id="GO:0016887">
    <property type="term" value="F:ATP hydrolysis activity"/>
    <property type="evidence" value="ECO:0007669"/>
    <property type="project" value="InterPro"/>
</dbReference>
<evidence type="ECO:0000256" key="2">
    <source>
        <dbReference type="ARBA" id="ARBA00022490"/>
    </source>
</evidence>
<name>A0A2H3NMS0_9BACT</name>
<evidence type="ECO:0000256" key="3">
    <source>
        <dbReference type="ARBA" id="ARBA00022723"/>
    </source>
</evidence>
<comment type="subcellular location">
    <subcellularLocation>
        <location evidence="1">Cytoplasm</location>
    </subcellularLocation>
</comment>
<evidence type="ECO:0000256" key="1">
    <source>
        <dbReference type="ARBA" id="ARBA00004496"/>
    </source>
</evidence>
<accession>A0A2H3NMS0</accession>
<dbReference type="NCBIfam" id="NF001503">
    <property type="entry name" value="PRK00349.1"/>
    <property type="match status" value="1"/>
</dbReference>
<dbReference type="InterPro" id="IPR004602">
    <property type="entry name" value="UvrA"/>
</dbReference>
<evidence type="ECO:0000256" key="16">
    <source>
        <dbReference type="ARBA" id="ARBA00042156"/>
    </source>
</evidence>
<reference evidence="18 19" key="1">
    <citation type="submission" date="2017-10" db="EMBL/GenBank/DDBJ databases">
        <title>Draft genome of Longimonas halophila.</title>
        <authorList>
            <person name="Goh K.M."/>
            <person name="Shamsir M.S."/>
            <person name="Lim S.W."/>
        </authorList>
    </citation>
    <scope>NUCLEOTIDE SEQUENCE [LARGE SCALE GENOMIC DNA]</scope>
    <source>
        <strain evidence="18 19">KCTC 42399</strain>
    </source>
</reference>
<keyword evidence="12" id="KW-0238">DNA-binding</keyword>
<keyword evidence="5" id="KW-0547">Nucleotide-binding</keyword>
<dbReference type="Gene3D" id="1.10.8.280">
    <property type="entry name" value="ABC transporter ATPase domain-like"/>
    <property type="match status" value="1"/>
</dbReference>